<dbReference type="Proteomes" id="UP000515317">
    <property type="component" value="Chromosome"/>
</dbReference>
<evidence type="ECO:0000313" key="9">
    <source>
        <dbReference type="Proteomes" id="UP000515317"/>
    </source>
</evidence>
<keyword evidence="9" id="KW-1185">Reference proteome</keyword>
<dbReference type="Pfam" id="PF21702">
    <property type="entry name" value="GLGE_C"/>
    <property type="match status" value="1"/>
</dbReference>
<evidence type="ECO:0000313" key="8">
    <source>
        <dbReference type="EMBL" id="BCJ92057.1"/>
    </source>
</evidence>
<organism evidence="8 9">
    <name type="scientific">Terrihabitans soli</name>
    <dbReference type="NCBI Taxonomy" id="708113"/>
    <lineage>
        <taxon>Bacteria</taxon>
        <taxon>Pseudomonadati</taxon>
        <taxon>Pseudomonadota</taxon>
        <taxon>Alphaproteobacteria</taxon>
        <taxon>Hyphomicrobiales</taxon>
        <taxon>Terrihabitans</taxon>
    </lineage>
</organism>
<evidence type="ECO:0000256" key="1">
    <source>
        <dbReference type="ARBA" id="ARBA00011738"/>
    </source>
</evidence>
<dbReference type="InterPro" id="IPR049171">
    <property type="entry name" value="GLGE_C"/>
</dbReference>
<feature type="binding site" evidence="6">
    <location>
        <position position="258"/>
    </location>
    <ligand>
        <name>alpha-maltose 1-phosphate</name>
        <dbReference type="ChEBI" id="CHEBI:63576"/>
    </ligand>
</feature>
<protein>
    <recommendedName>
        <fullName evidence="6">Alpha-1,4-glucan:maltose-1-phosphate maltosyltransferase</fullName>
        <shortName evidence="6">GMPMT</shortName>
        <ecNumber evidence="6">2.4.99.16</ecNumber>
    </recommendedName>
    <alternativeName>
        <fullName evidence="6">(1-&gt;4)-alpha-D-glucan:maltose-1-phosphate alpha-D-maltosyltransferase</fullName>
    </alternativeName>
</protein>
<feature type="active site" description="Proton donor" evidence="6">
    <location>
        <position position="419"/>
    </location>
</feature>
<evidence type="ECO:0000256" key="4">
    <source>
        <dbReference type="ARBA" id="ARBA00023277"/>
    </source>
</evidence>
<dbReference type="PANTHER" id="PTHR47786">
    <property type="entry name" value="ALPHA-1,4-GLUCAN:MALTOSE-1-PHOSPHATE MALTOSYLTRANSFERASE"/>
    <property type="match status" value="1"/>
</dbReference>
<dbReference type="HAMAP" id="MF_02124">
    <property type="entry name" value="GlgE"/>
    <property type="match status" value="1"/>
</dbReference>
<evidence type="ECO:0000256" key="5">
    <source>
        <dbReference type="ARBA" id="ARBA00048735"/>
    </source>
</evidence>
<evidence type="ECO:0000259" key="7">
    <source>
        <dbReference type="SMART" id="SM00642"/>
    </source>
</evidence>
<proteinExistence type="inferred from homology"/>
<evidence type="ECO:0000256" key="6">
    <source>
        <dbReference type="HAMAP-Rule" id="MF_02124"/>
    </source>
</evidence>
<keyword evidence="4 6" id="KW-0119">Carbohydrate metabolism</keyword>
<sequence length="661" mass="75382">MNARPTLTSIEEMLEPDGTGRVVIENVWPELDGGRTPVKRLAGDEVEVWADIFSDGHDILRAEIIFRAEDEPDWRRAPMTFLDNDRWKGSFKLERNIRYLYTVEAWRDVWGSWVNEVQKKKAAGQIVTSEIAEGVALLEKASERNDSLASVLGEVQAQETGSDEQLGALIDPFHVKAVQDAAQRGNLSRYDRELVVIADRTAARFSSWYELFPRSMSDDPARHGTFDDVIKKLPYVQGMGFDVLYFPPIHPIGMKNRKGRNNSLKAERGDVGSVYAIGSDAGGHDAIHPDLGTIEDFRRLVTAAKQHGLEIALDFAIQCSPDHPWIKEHPEWFDWRPDGTLKYAENPPKKYEDIVNVDFYNRGAFPSLWYALRDVVLFWANEGVRIFRVDNPHTKPLPFWKWLIREVNRTYPDVIFLAEAFTRPKMMRALAKIGFQQSYTYFTWRNTKAELTSYVTELAGDLGEVYRPNFFVNTPDINPIPLQTAGRAGFIVRSTLAATLSGAWGLYSGFELCEAKPLPGKEEYLDSEKYEIRAWDWDRPGNIRSHITALNKMRRDNAALQDFRNALFLNAWNDNVLAYAKLMPERDNCVVVIVNLDPHNRQDTSFEIPLWEFGLPDHATIEAQDLLRPGSPFTLHGKVQTVALDPATNPVLIWRLIPPRP</sequence>
<dbReference type="Gene3D" id="1.20.58.80">
    <property type="entry name" value="Phosphotransferase system, lactose/cellobiose-type IIA subunit"/>
    <property type="match status" value="1"/>
</dbReference>
<feature type="binding site" evidence="6">
    <location>
        <begin position="529"/>
        <end position="530"/>
    </location>
    <ligand>
        <name>alpha-maltose 1-phosphate</name>
        <dbReference type="ChEBI" id="CHEBI:63576"/>
    </ligand>
</feature>
<dbReference type="GO" id="GO:0030979">
    <property type="term" value="P:alpha-glucan biosynthetic process"/>
    <property type="evidence" value="ECO:0007669"/>
    <property type="project" value="UniProtKB-UniRule"/>
</dbReference>
<dbReference type="Gene3D" id="3.20.20.80">
    <property type="entry name" value="Glycosidases"/>
    <property type="match status" value="1"/>
</dbReference>
<keyword evidence="2 6" id="KW-0328">Glycosyltransferase</keyword>
<dbReference type="InterPro" id="IPR017853">
    <property type="entry name" value="GH"/>
</dbReference>
<feature type="site" description="Transition state stabilizer" evidence="6">
    <location>
        <position position="476"/>
    </location>
</feature>
<dbReference type="PANTHER" id="PTHR47786:SF2">
    <property type="entry name" value="GLYCOSYL HYDROLASE FAMILY 13 CATALYTIC DOMAIN-CONTAINING PROTEIN"/>
    <property type="match status" value="1"/>
</dbReference>
<feature type="active site" description="Nucleophile" evidence="6">
    <location>
        <position position="390"/>
    </location>
</feature>
<feature type="binding site" evidence="6">
    <location>
        <position position="391"/>
    </location>
    <ligand>
        <name>alpha-maltose 1-phosphate</name>
        <dbReference type="ChEBI" id="CHEBI:63576"/>
    </ligand>
</feature>
<comment type="similarity">
    <text evidence="6">Belongs to the glycosyl hydrolase 13 family. GlgE subfamily.</text>
</comment>
<feature type="domain" description="Glycosyl hydrolase family 13 catalytic" evidence="7">
    <location>
        <begin position="210"/>
        <end position="554"/>
    </location>
</feature>
<comment type="catalytic activity">
    <reaction evidence="5 6">
        <text>alpha-maltose 1-phosphate + [(1-&gt;4)-alpha-D-glucosyl](n) = [(1-&gt;4)-alpha-D-glucosyl](n+2) + phosphate</text>
        <dbReference type="Rhea" id="RHEA:42692"/>
        <dbReference type="Rhea" id="RHEA-COMP:9584"/>
        <dbReference type="Rhea" id="RHEA-COMP:10183"/>
        <dbReference type="ChEBI" id="CHEBI:15444"/>
        <dbReference type="ChEBI" id="CHEBI:43474"/>
        <dbReference type="ChEBI" id="CHEBI:63576"/>
        <dbReference type="EC" id="2.4.99.16"/>
    </reaction>
</comment>
<dbReference type="Gene3D" id="2.60.40.1180">
    <property type="entry name" value="Golgi alpha-mannosidase II"/>
    <property type="match status" value="1"/>
</dbReference>
<dbReference type="CDD" id="cd11344">
    <property type="entry name" value="AmyAc_GlgE_like"/>
    <property type="match status" value="1"/>
</dbReference>
<reference evidence="8 9" key="1">
    <citation type="submission" date="2020-08" db="EMBL/GenBank/DDBJ databases">
        <title>Genome sequence of Rhizobiales bacterium strain IZ6.</title>
        <authorList>
            <person name="Nakai R."/>
            <person name="Naganuma T."/>
        </authorList>
    </citation>
    <scope>NUCLEOTIDE SEQUENCE [LARGE SCALE GENOMIC DNA]</scope>
    <source>
        <strain evidence="8 9">IZ6</strain>
    </source>
</reference>
<feature type="binding site" evidence="6">
    <location>
        <position position="318"/>
    </location>
    <ligand>
        <name>alpha-maltose 1-phosphate</name>
        <dbReference type="ChEBI" id="CHEBI:63576"/>
    </ligand>
</feature>
<comment type="function">
    <text evidence="6">Maltosyltransferase that uses maltose 1-phosphate (M1P) as the sugar donor to elongate linear or branched alpha-(1-&gt;4)-glucans. Is involved in a branched alpha-glucan biosynthetic pathway from trehalose, together with TreS, Mak and GlgB.</text>
</comment>
<dbReference type="Pfam" id="PF11896">
    <property type="entry name" value="GlgE_dom_N_S"/>
    <property type="match status" value="1"/>
</dbReference>
<keyword evidence="3 6" id="KW-0808">Transferase</keyword>
<dbReference type="GO" id="GO:0016758">
    <property type="term" value="F:hexosyltransferase activity"/>
    <property type="evidence" value="ECO:0007669"/>
    <property type="project" value="UniProtKB-UniRule"/>
</dbReference>
<feature type="binding site" evidence="6">
    <location>
        <position position="353"/>
    </location>
    <ligand>
        <name>alpha-maltose 1-phosphate</name>
        <dbReference type="ChEBI" id="CHEBI:63576"/>
    </ligand>
</feature>
<gene>
    <name evidence="6 8" type="primary">glgE</name>
    <name evidence="8" type="ORF">IZ6_27920</name>
</gene>
<dbReference type="SUPFAM" id="SSF51445">
    <property type="entry name" value="(Trans)glycosidases"/>
    <property type="match status" value="1"/>
</dbReference>
<dbReference type="AlphaFoldDB" id="A0A6S6QVU0"/>
<evidence type="ECO:0000256" key="2">
    <source>
        <dbReference type="ARBA" id="ARBA00022676"/>
    </source>
</evidence>
<dbReference type="InterPro" id="IPR026585">
    <property type="entry name" value="GlgE"/>
</dbReference>
<dbReference type="InterPro" id="IPR006047">
    <property type="entry name" value="GH13_cat_dom"/>
</dbReference>
<dbReference type="KEGG" id="tso:IZ6_27920"/>
<evidence type="ECO:0000256" key="3">
    <source>
        <dbReference type="ARBA" id="ARBA00022679"/>
    </source>
</evidence>
<dbReference type="GO" id="GO:0004553">
    <property type="term" value="F:hydrolase activity, hydrolyzing O-glycosyl compounds"/>
    <property type="evidence" value="ECO:0007669"/>
    <property type="project" value="InterPro"/>
</dbReference>
<dbReference type="Gene3D" id="2.60.40.10">
    <property type="entry name" value="Immunoglobulins"/>
    <property type="match status" value="1"/>
</dbReference>
<dbReference type="InterPro" id="IPR013783">
    <property type="entry name" value="Ig-like_fold"/>
</dbReference>
<dbReference type="Pfam" id="PF00128">
    <property type="entry name" value="Alpha-amylase"/>
    <property type="match status" value="1"/>
</dbReference>
<comment type="subunit">
    <text evidence="1 6">Homodimer.</text>
</comment>
<accession>A0A6S6QVU0</accession>
<dbReference type="SMART" id="SM00642">
    <property type="entry name" value="Aamy"/>
    <property type="match status" value="1"/>
</dbReference>
<name>A0A6S6QVU0_9HYPH</name>
<dbReference type="InterPro" id="IPR013780">
    <property type="entry name" value="Glyco_hydro_b"/>
</dbReference>
<dbReference type="EMBL" id="AP023361">
    <property type="protein sequence ID" value="BCJ92057.1"/>
    <property type="molecule type" value="Genomic_DNA"/>
</dbReference>
<dbReference type="InterPro" id="IPR021828">
    <property type="entry name" value="GlgE_dom_N/S"/>
</dbReference>
<dbReference type="EC" id="2.4.99.16" evidence="6"/>